<organism evidence="1 2">
    <name type="scientific">Adiantum capillus-veneris</name>
    <name type="common">Maidenhair fern</name>
    <dbReference type="NCBI Taxonomy" id="13818"/>
    <lineage>
        <taxon>Eukaryota</taxon>
        <taxon>Viridiplantae</taxon>
        <taxon>Streptophyta</taxon>
        <taxon>Embryophyta</taxon>
        <taxon>Tracheophyta</taxon>
        <taxon>Polypodiopsida</taxon>
        <taxon>Polypodiidae</taxon>
        <taxon>Polypodiales</taxon>
        <taxon>Pteridineae</taxon>
        <taxon>Pteridaceae</taxon>
        <taxon>Vittarioideae</taxon>
        <taxon>Adiantum</taxon>
    </lineage>
</organism>
<sequence>MLSMQLQTQPFPILGVRKEKGRSLDPEIAGASKQRWNEKHQCRSFKTEFVTWSDLHSTTVLDICLRFFQDTLRF</sequence>
<dbReference type="AlphaFoldDB" id="A0A9D4Z4G5"/>
<reference evidence="1" key="1">
    <citation type="submission" date="2021-01" db="EMBL/GenBank/DDBJ databases">
        <title>Adiantum capillus-veneris genome.</title>
        <authorList>
            <person name="Fang Y."/>
            <person name="Liao Q."/>
        </authorList>
    </citation>
    <scope>NUCLEOTIDE SEQUENCE</scope>
    <source>
        <strain evidence="1">H3</strain>
        <tissue evidence="1">Leaf</tissue>
    </source>
</reference>
<dbReference type="Proteomes" id="UP000886520">
    <property type="component" value="Chromosome 24"/>
</dbReference>
<keyword evidence="2" id="KW-1185">Reference proteome</keyword>
<accession>A0A9D4Z4G5</accession>
<protein>
    <submittedName>
        <fullName evidence="1">Uncharacterized protein</fullName>
    </submittedName>
</protein>
<gene>
    <name evidence="1" type="ORF">GOP47_0024532</name>
</gene>
<comment type="caution">
    <text evidence="1">The sequence shown here is derived from an EMBL/GenBank/DDBJ whole genome shotgun (WGS) entry which is preliminary data.</text>
</comment>
<name>A0A9D4Z4G5_ADICA</name>
<evidence type="ECO:0000313" key="1">
    <source>
        <dbReference type="EMBL" id="KAI5060112.1"/>
    </source>
</evidence>
<proteinExistence type="predicted"/>
<dbReference type="EMBL" id="JABFUD020000024">
    <property type="protein sequence ID" value="KAI5060112.1"/>
    <property type="molecule type" value="Genomic_DNA"/>
</dbReference>
<evidence type="ECO:0000313" key="2">
    <source>
        <dbReference type="Proteomes" id="UP000886520"/>
    </source>
</evidence>